<dbReference type="RefSeq" id="WP_087582562.1">
    <property type="nucleotide sequence ID" value="NZ_NDYN01000001.1"/>
</dbReference>
<organism evidence="16 17">
    <name type="scientific">Campylobacter concisus</name>
    <dbReference type="NCBI Taxonomy" id="199"/>
    <lineage>
        <taxon>Bacteria</taxon>
        <taxon>Pseudomonadati</taxon>
        <taxon>Campylobacterota</taxon>
        <taxon>Epsilonproteobacteria</taxon>
        <taxon>Campylobacterales</taxon>
        <taxon>Campylobacteraceae</taxon>
        <taxon>Campylobacter</taxon>
    </lineage>
</organism>
<evidence type="ECO:0000259" key="15">
    <source>
        <dbReference type="PROSITE" id="PS51918"/>
    </source>
</evidence>
<keyword evidence="9" id="KW-0408">Iron</keyword>
<dbReference type="PROSITE" id="PS51918">
    <property type="entry name" value="RADICAL_SAM"/>
    <property type="match status" value="1"/>
</dbReference>
<evidence type="ECO:0000256" key="14">
    <source>
        <dbReference type="ARBA" id="ARBA00032102"/>
    </source>
</evidence>
<dbReference type="GO" id="GO:0032324">
    <property type="term" value="P:molybdopterin cofactor biosynthetic process"/>
    <property type="evidence" value="ECO:0007669"/>
    <property type="project" value="UniProtKB-ARBA"/>
</dbReference>
<name>A0A1Y5MP53_9BACT</name>
<dbReference type="SFLD" id="SFLDS00029">
    <property type="entry name" value="Radical_SAM"/>
    <property type="match status" value="1"/>
</dbReference>
<dbReference type="InterPro" id="IPR058240">
    <property type="entry name" value="rSAM_sf"/>
</dbReference>
<evidence type="ECO:0000313" key="17">
    <source>
        <dbReference type="Proteomes" id="UP000196317"/>
    </source>
</evidence>
<evidence type="ECO:0000313" key="16">
    <source>
        <dbReference type="EMBL" id="OUT09094.1"/>
    </source>
</evidence>
<dbReference type="GO" id="GO:0016829">
    <property type="term" value="F:lyase activity"/>
    <property type="evidence" value="ECO:0007669"/>
    <property type="project" value="UniProtKB-KW"/>
</dbReference>
<evidence type="ECO:0000256" key="7">
    <source>
        <dbReference type="ARBA" id="ARBA00022691"/>
    </source>
</evidence>
<evidence type="ECO:0000256" key="13">
    <source>
        <dbReference type="ARBA" id="ARBA00030926"/>
    </source>
</evidence>
<dbReference type="InterPro" id="IPR000385">
    <property type="entry name" value="MoaA_NifB_PqqE_Fe-S-bd_CS"/>
</dbReference>
<evidence type="ECO:0000256" key="11">
    <source>
        <dbReference type="ARBA" id="ARBA00023231"/>
    </source>
</evidence>
<comment type="cofactor">
    <cofactor evidence="1">
        <name>[4Fe-4S] cluster</name>
        <dbReference type="ChEBI" id="CHEBI:49883"/>
    </cofactor>
</comment>
<dbReference type="CDD" id="cd01335">
    <property type="entry name" value="Radical_SAM"/>
    <property type="match status" value="1"/>
</dbReference>
<accession>A0A1Y5MP53</accession>
<keyword evidence="10" id="KW-0411">Iron-sulfur</keyword>
<evidence type="ECO:0000256" key="10">
    <source>
        <dbReference type="ARBA" id="ARBA00023014"/>
    </source>
</evidence>
<dbReference type="PANTHER" id="PTHR43787:SF13">
    <property type="entry name" value="FEMO COFACTOR BIOSYNTHESIS PROTEIN NIFB"/>
    <property type="match status" value="1"/>
</dbReference>
<dbReference type="SFLD" id="SFLDF00281">
    <property type="entry name" value="FeMo_cofactor_biosynthesis_pro"/>
    <property type="match status" value="1"/>
</dbReference>
<keyword evidence="11" id="KW-0535">Nitrogen fixation</keyword>
<keyword evidence="7" id="KW-0949">S-adenosyl-L-methionine</keyword>
<keyword evidence="6" id="KW-0004">4Fe-4S</keyword>
<comment type="pathway">
    <text evidence="3">Cofactor biosynthesis; Fe-Mo cofactor biosynthesis.</text>
</comment>
<evidence type="ECO:0000256" key="4">
    <source>
        <dbReference type="ARBA" id="ARBA00006804"/>
    </source>
</evidence>
<dbReference type="Proteomes" id="UP000196317">
    <property type="component" value="Unassembled WGS sequence"/>
</dbReference>
<protein>
    <recommendedName>
        <fullName evidence="5">FeMo cofactor biosynthesis protein NifB</fullName>
    </recommendedName>
    <alternativeName>
        <fullName evidence="14">Nitrogenase cofactor maturase NifB</fullName>
    </alternativeName>
    <alternativeName>
        <fullName evidence="13">Radical SAM assemblase NifB</fullName>
    </alternativeName>
</protein>
<dbReference type="SFLD" id="SFLDG01067">
    <property type="entry name" value="SPASM/twitch_domain_containing"/>
    <property type="match status" value="1"/>
</dbReference>
<evidence type="ECO:0000256" key="1">
    <source>
        <dbReference type="ARBA" id="ARBA00001966"/>
    </source>
</evidence>
<dbReference type="PANTHER" id="PTHR43787">
    <property type="entry name" value="FEMO COFACTOR BIOSYNTHESIS PROTEIN NIFB-RELATED"/>
    <property type="match status" value="1"/>
</dbReference>
<evidence type="ECO:0000256" key="6">
    <source>
        <dbReference type="ARBA" id="ARBA00022485"/>
    </source>
</evidence>
<dbReference type="SUPFAM" id="SSF102114">
    <property type="entry name" value="Radical SAM enzymes"/>
    <property type="match status" value="1"/>
</dbReference>
<dbReference type="InterPro" id="IPR013785">
    <property type="entry name" value="Aldolase_TIM"/>
</dbReference>
<dbReference type="GO" id="GO:0051539">
    <property type="term" value="F:4 iron, 4 sulfur cluster binding"/>
    <property type="evidence" value="ECO:0007669"/>
    <property type="project" value="UniProtKB-KW"/>
</dbReference>
<feature type="domain" description="Radical SAM core" evidence="15">
    <location>
        <begin position="20"/>
        <end position="254"/>
    </location>
</feature>
<comment type="caution">
    <text evidence="16">The sequence shown here is derived from an EMBL/GenBank/DDBJ whole genome shotgun (WGS) entry which is preliminary data.</text>
</comment>
<dbReference type="EMBL" id="NDYN01000001">
    <property type="protein sequence ID" value="OUT09094.1"/>
    <property type="molecule type" value="Genomic_DNA"/>
</dbReference>
<dbReference type="AlphaFoldDB" id="A0A1Y5MP53"/>
<keyword evidence="12" id="KW-0456">Lyase</keyword>
<reference evidence="16 17" key="1">
    <citation type="submission" date="2017-04" db="EMBL/GenBank/DDBJ databases">
        <title>Complete genome of Campylobacter concisus ATCC 33237T and draft genomes for an additional eight well characterized C. concisus strains.</title>
        <authorList>
            <person name="Cornelius A.J."/>
            <person name="Miller W.G."/>
            <person name="Lastovica A.J."/>
            <person name="On S.L."/>
            <person name="French N.P."/>
            <person name="Vandenberg O."/>
            <person name="Biggs P.J."/>
        </authorList>
    </citation>
    <scope>NUCLEOTIDE SEQUENCE [LARGE SCALE GENOMIC DNA]</scope>
    <source>
        <strain evidence="16 17">CCUG 19995</strain>
    </source>
</reference>
<evidence type="ECO:0000256" key="8">
    <source>
        <dbReference type="ARBA" id="ARBA00022723"/>
    </source>
</evidence>
<dbReference type="NCBIfam" id="TIGR01290">
    <property type="entry name" value="nifB"/>
    <property type="match status" value="1"/>
</dbReference>
<sequence length="275" mass="30522">MIFRTKADLDNHPCFNKKASASYGRVHLPVAPHCNIQCNFCNRIYDCANENRPGVTAKVQTPDESVKFLEKLFKFRQDISVIGIAGPGDPMCDADKTLATFEKCKSHFPNALLCLSTNGLALPEHVDEIVHLGVSHVTVTVNAVTPDVGSKVYSWVRYEDKNYYGEEAARILLARQDEGIRKLKEAGMLVKINTVVIPGVNIDHVQSISAKAKQWGADIMNCMAMIPVHDTPFENLKSPSTDEIHRIRRSIGGDIEQMTHCSRCRADACGKLGER</sequence>
<dbReference type="InterPro" id="IPR006638">
    <property type="entry name" value="Elp3/MiaA/NifB-like_rSAM"/>
</dbReference>
<evidence type="ECO:0000256" key="5">
    <source>
        <dbReference type="ARBA" id="ARBA00021702"/>
    </source>
</evidence>
<dbReference type="Pfam" id="PF04055">
    <property type="entry name" value="Radical_SAM"/>
    <property type="match status" value="1"/>
</dbReference>
<dbReference type="GO" id="GO:0046872">
    <property type="term" value="F:metal ion binding"/>
    <property type="evidence" value="ECO:0007669"/>
    <property type="project" value="UniProtKB-KW"/>
</dbReference>
<evidence type="ECO:0000256" key="9">
    <source>
        <dbReference type="ARBA" id="ARBA00023004"/>
    </source>
</evidence>
<dbReference type="PROSITE" id="PS01305">
    <property type="entry name" value="MOAA_NIFB_PQQE"/>
    <property type="match status" value="1"/>
</dbReference>
<dbReference type="InterPro" id="IPR005980">
    <property type="entry name" value="Nase_CF_NifB"/>
</dbReference>
<dbReference type="UniPathway" id="UPA00782"/>
<dbReference type="SMART" id="SM00729">
    <property type="entry name" value="Elp3"/>
    <property type="match status" value="1"/>
</dbReference>
<gene>
    <name evidence="16" type="ORF">B9N65_01770</name>
</gene>
<proteinExistence type="inferred from homology"/>
<dbReference type="Gene3D" id="3.20.20.70">
    <property type="entry name" value="Aldolase class I"/>
    <property type="match status" value="1"/>
</dbReference>
<keyword evidence="8" id="KW-0479">Metal-binding</keyword>
<evidence type="ECO:0000256" key="12">
    <source>
        <dbReference type="ARBA" id="ARBA00023239"/>
    </source>
</evidence>
<dbReference type="SFLD" id="SFLDG01068">
    <property type="entry name" value="FeMo_cofactor_biosynthesis_pro"/>
    <property type="match status" value="1"/>
</dbReference>
<evidence type="ECO:0000256" key="3">
    <source>
        <dbReference type="ARBA" id="ARBA00005155"/>
    </source>
</evidence>
<evidence type="ECO:0000256" key="2">
    <source>
        <dbReference type="ARBA" id="ARBA00003522"/>
    </source>
</evidence>
<comment type="similarity">
    <text evidence="4">Belongs to the radical SAM superfamily. NifB family.</text>
</comment>
<dbReference type="InterPro" id="IPR007197">
    <property type="entry name" value="rSAM"/>
</dbReference>
<comment type="function">
    <text evidence="2">Involved in the biosynthesis of the iron-molybdenum cofactor (FeMo-co or M-cluster) found in the dinitrogenase enzyme of the nitrogenase complex in nitrogen-fixing microorganisms. NifB catalyzes the crucial step of radical SAM-dependent carbide insertion that occurs concomitant with the insertion of a 9th sulfur and the rearrangement/coupling of two [4Fe-4S] clusters into a [8Fe-9S-C] cluster, the precursor to the M-cluster.</text>
</comment>